<evidence type="ECO:0000313" key="3">
    <source>
        <dbReference type="Proteomes" id="UP000033047"/>
    </source>
</evidence>
<dbReference type="InterPro" id="IPR019853">
    <property type="entry name" value="GldB-like"/>
</dbReference>
<organism evidence="2 3">
    <name type="scientific">Parabacteroides goldsteinii DSM 19448 = WAL 12034</name>
    <dbReference type="NCBI Taxonomy" id="927665"/>
    <lineage>
        <taxon>Bacteria</taxon>
        <taxon>Pseudomonadati</taxon>
        <taxon>Bacteroidota</taxon>
        <taxon>Bacteroidia</taxon>
        <taxon>Bacteroidales</taxon>
        <taxon>Tannerellaceae</taxon>
        <taxon>Parabacteroides</taxon>
    </lineage>
</organism>
<comment type="caution">
    <text evidence="2">The sequence shown here is derived from an EMBL/GenBank/DDBJ whole genome shotgun (WGS) entry which is preliminary data.</text>
</comment>
<feature type="chain" id="PRO_5002488274" description="Gliding motility-associated lipoprotein GldB" evidence="1">
    <location>
        <begin position="21"/>
        <end position="332"/>
    </location>
</feature>
<sequence>MNFKILLTFLMTIGFCSCNGQNTNANNITTATPMPINRFDKALFQLINSDDTTLNQQLLNQYPLMTEILGKGILNMQSPEMPGFFNKLENFYSEPTLKNLYADAIKKYDSVTETEQSLGNAFAWIQDKFPTMQIPALYMHVSGFNQNVLVGDSLLSLSIDKYMGEDYPLYQDFFYDYQRRKMQPSHVVPDYIAGWLMSEYPFNGNENVLLDRMIYEGKIKYLVLSALPEMTPAALFGYTDEAWEWCKNNEANIWKAIVERKHLYTPDQMNTMKYFEDMPAQFLTSDAPGNIGSWVGLQIIEQYIKETNTTPEALMKNDNAQEILAASKYKGG</sequence>
<name>A0A0F5IR01_9BACT</name>
<dbReference type="AlphaFoldDB" id="A0A0F5IR01"/>
<keyword evidence="1" id="KW-0732">Signal</keyword>
<protein>
    <recommendedName>
        <fullName evidence="4">Gliding motility-associated lipoprotein GldB</fullName>
    </recommendedName>
</protein>
<gene>
    <name evidence="2" type="ORF">HMPREF1535_04425</name>
</gene>
<dbReference type="PROSITE" id="PS51257">
    <property type="entry name" value="PROKAR_LIPOPROTEIN"/>
    <property type="match status" value="1"/>
</dbReference>
<evidence type="ECO:0000313" key="2">
    <source>
        <dbReference type="EMBL" id="KKB48009.1"/>
    </source>
</evidence>
<accession>A0A0F5IR01</accession>
<feature type="signal peptide" evidence="1">
    <location>
        <begin position="1"/>
        <end position="20"/>
    </location>
</feature>
<dbReference type="HOGENOM" id="CLU_070771_0_0_10"/>
<dbReference type="RefSeq" id="WP_010802651.1">
    <property type="nucleotide sequence ID" value="NZ_KQ033913.1"/>
</dbReference>
<dbReference type="EMBL" id="AQHV01000024">
    <property type="protein sequence ID" value="KKB48009.1"/>
    <property type="molecule type" value="Genomic_DNA"/>
</dbReference>
<proteinExistence type="predicted"/>
<dbReference type="PATRIC" id="fig|927665.4.peg.4543"/>
<evidence type="ECO:0008006" key="4">
    <source>
        <dbReference type="Google" id="ProtNLM"/>
    </source>
</evidence>
<dbReference type="STRING" id="927665.HMPREF1535_04425"/>
<reference evidence="2 3" key="1">
    <citation type="submission" date="2013-04" db="EMBL/GenBank/DDBJ databases">
        <title>The Genome Sequence of Parabacteroides goldsteinii DSM 19448.</title>
        <authorList>
            <consortium name="The Broad Institute Genomics Platform"/>
            <person name="Earl A."/>
            <person name="Ward D."/>
            <person name="Feldgarden M."/>
            <person name="Gevers D."/>
            <person name="Martens E."/>
            <person name="Sakamoto M."/>
            <person name="Benno Y."/>
            <person name="Song Y."/>
            <person name="Liu C."/>
            <person name="Lee J."/>
            <person name="Bolanos M."/>
            <person name="Vaisanen M.L."/>
            <person name="Finegold S.M."/>
            <person name="Walker B."/>
            <person name="Young S."/>
            <person name="Zeng Q."/>
            <person name="Gargeya S."/>
            <person name="Fitzgerald M."/>
            <person name="Haas B."/>
            <person name="Abouelleil A."/>
            <person name="Allen A.W."/>
            <person name="Alvarado L."/>
            <person name="Arachchi H.M."/>
            <person name="Berlin A.M."/>
            <person name="Chapman S.B."/>
            <person name="Gainer-Dewar J."/>
            <person name="Goldberg J."/>
            <person name="Griggs A."/>
            <person name="Gujja S."/>
            <person name="Hansen M."/>
            <person name="Howarth C."/>
            <person name="Imamovic A."/>
            <person name="Ireland A."/>
            <person name="Larimer J."/>
            <person name="McCowan C."/>
            <person name="Murphy C."/>
            <person name="Pearson M."/>
            <person name="Poon T.W."/>
            <person name="Priest M."/>
            <person name="Roberts A."/>
            <person name="Saif S."/>
            <person name="Shea T."/>
            <person name="Sisk P."/>
            <person name="Sykes S."/>
            <person name="Wortman J."/>
            <person name="Nusbaum C."/>
            <person name="Birren B."/>
        </authorList>
    </citation>
    <scope>NUCLEOTIDE SEQUENCE [LARGE SCALE GENOMIC DNA]</scope>
    <source>
        <strain evidence="2 3">DSM 19448</strain>
    </source>
</reference>
<dbReference type="Pfam" id="PF25594">
    <property type="entry name" value="GldB_lipo"/>
    <property type="match status" value="1"/>
</dbReference>
<evidence type="ECO:0000256" key="1">
    <source>
        <dbReference type="SAM" id="SignalP"/>
    </source>
</evidence>
<dbReference type="Proteomes" id="UP000033047">
    <property type="component" value="Unassembled WGS sequence"/>
</dbReference>